<dbReference type="EMBL" id="CM015724">
    <property type="protein sequence ID" value="KAF3698077.1"/>
    <property type="molecule type" value="Genomic_DNA"/>
</dbReference>
<evidence type="ECO:0000256" key="1">
    <source>
        <dbReference type="SAM" id="Phobius"/>
    </source>
</evidence>
<evidence type="ECO:0000259" key="2">
    <source>
        <dbReference type="SMART" id="SM00477"/>
    </source>
</evidence>
<proteinExistence type="predicted"/>
<sequence length="276" mass="32270">MNVPGNFHQAVRNDYKNDKDYTRGHLFPASYTADESDRESTFTLTNIVPQVKSFNEGSWSKMENCVRCFLDKYCKHNNLIEGYLVTGAKPGTETLGKKQINIPLVLWSAFCCETEDNKWLASAHWGNNTKENPSTYIQTKTLEELQTELNIDVFSGTKCPHNKNFSELYADIDKKCQCTPQASPAPPTTKTPTFTNQPLLMLLYQRRHLICRKALRRRLNQPRSQFLKCRELHLNPKRSWERKGTERREKREVMCYTMFIFLFKAFIQYFCSFLAF</sequence>
<reference evidence="5" key="2">
    <citation type="submission" date="2019-02" db="EMBL/GenBank/DDBJ databases">
        <title>Opniocepnalus argus Var Kimnra genome.</title>
        <authorList>
            <person name="Zhou C."/>
            <person name="Xiao S."/>
        </authorList>
    </citation>
    <scope>NUCLEOTIDE SEQUENCE [LARGE SCALE GENOMIC DNA]</scope>
</reference>
<feature type="domain" description="DNA/RNA non-specific endonuclease/pyrophosphatase/phosphodiesterase" evidence="3">
    <location>
        <begin position="2"/>
        <end position="152"/>
    </location>
</feature>
<dbReference type="SMART" id="SM00892">
    <property type="entry name" value="Endonuclease_NS"/>
    <property type="match status" value="1"/>
</dbReference>
<feature type="transmembrane region" description="Helical" evidence="1">
    <location>
        <begin position="253"/>
        <end position="275"/>
    </location>
</feature>
<dbReference type="InterPro" id="IPR044929">
    <property type="entry name" value="DNA/RNA_non-sp_Endonuclease_sf"/>
</dbReference>
<dbReference type="GO" id="GO:0016787">
    <property type="term" value="F:hydrolase activity"/>
    <property type="evidence" value="ECO:0007669"/>
    <property type="project" value="InterPro"/>
</dbReference>
<name>A0A6G1Q6E3_CHAAH</name>
<dbReference type="Pfam" id="PF01223">
    <property type="entry name" value="Endonuclease_NS"/>
    <property type="match status" value="1"/>
</dbReference>
<dbReference type="InterPro" id="IPR044925">
    <property type="entry name" value="His-Me_finger_sf"/>
</dbReference>
<evidence type="ECO:0000259" key="3">
    <source>
        <dbReference type="SMART" id="SM00892"/>
    </source>
</evidence>
<keyword evidence="1" id="KW-0812">Transmembrane</keyword>
<keyword evidence="5" id="KW-1185">Reference proteome</keyword>
<dbReference type="InterPro" id="IPR001604">
    <property type="entry name" value="Endo_G_ENPP1-like_dom"/>
</dbReference>
<organism evidence="4 5">
    <name type="scientific">Channa argus</name>
    <name type="common">Northern snakehead</name>
    <name type="synonym">Ophicephalus argus</name>
    <dbReference type="NCBI Taxonomy" id="215402"/>
    <lineage>
        <taxon>Eukaryota</taxon>
        <taxon>Metazoa</taxon>
        <taxon>Chordata</taxon>
        <taxon>Craniata</taxon>
        <taxon>Vertebrata</taxon>
        <taxon>Euteleostomi</taxon>
        <taxon>Actinopterygii</taxon>
        <taxon>Neopterygii</taxon>
        <taxon>Teleostei</taxon>
        <taxon>Neoteleostei</taxon>
        <taxon>Acanthomorphata</taxon>
        <taxon>Anabantaria</taxon>
        <taxon>Anabantiformes</taxon>
        <taxon>Channoidei</taxon>
        <taxon>Channidae</taxon>
        <taxon>Channa</taxon>
    </lineage>
</organism>
<dbReference type="InterPro" id="IPR039015">
    <property type="entry name" value="ENDOD1"/>
</dbReference>
<dbReference type="PANTHER" id="PTHR21472">
    <property type="entry name" value="ENDONUCLEASE DOMAIN-CONTAINING 1 PROTEIN ENDOD1"/>
    <property type="match status" value="1"/>
</dbReference>
<protein>
    <submittedName>
        <fullName evidence="4">Endonuclease domain-containing 1 protein</fullName>
    </submittedName>
</protein>
<dbReference type="PANTHER" id="PTHR21472:SF15">
    <property type="entry name" value="ENDONUCLEASE DOMAIN-CONTAINING 1 PROTEIN-RELATED"/>
    <property type="match status" value="1"/>
</dbReference>
<keyword evidence="4" id="KW-0540">Nuclease</keyword>
<gene>
    <name evidence="4" type="ORF">EXN66_Car013758</name>
</gene>
<reference evidence="4 5" key="1">
    <citation type="submission" date="2019-02" db="EMBL/GenBank/DDBJ databases">
        <title>Opniocepnalus argus genome.</title>
        <authorList>
            <person name="Zhou C."/>
            <person name="Xiao S."/>
        </authorList>
    </citation>
    <scope>NUCLEOTIDE SEQUENCE [LARGE SCALE GENOMIC DNA]</scope>
    <source>
        <strain evidence="4">OARG1902GOOAL</strain>
        <tissue evidence="4">Muscle</tissue>
    </source>
</reference>
<keyword evidence="1" id="KW-1133">Transmembrane helix</keyword>
<dbReference type="SMART" id="SM00477">
    <property type="entry name" value="NUC"/>
    <property type="match status" value="1"/>
</dbReference>
<dbReference type="GO" id="GO:0046872">
    <property type="term" value="F:metal ion binding"/>
    <property type="evidence" value="ECO:0007669"/>
    <property type="project" value="InterPro"/>
</dbReference>
<keyword evidence="4" id="KW-0378">Hydrolase</keyword>
<keyword evidence="4" id="KW-0255">Endonuclease</keyword>
<dbReference type="AlphaFoldDB" id="A0A6G1Q6E3"/>
<evidence type="ECO:0000313" key="4">
    <source>
        <dbReference type="EMBL" id="KAF3698077.1"/>
    </source>
</evidence>
<dbReference type="GO" id="GO:0004519">
    <property type="term" value="F:endonuclease activity"/>
    <property type="evidence" value="ECO:0007669"/>
    <property type="project" value="UniProtKB-KW"/>
</dbReference>
<dbReference type="SUPFAM" id="SSF54060">
    <property type="entry name" value="His-Me finger endonucleases"/>
    <property type="match status" value="1"/>
</dbReference>
<accession>A0A6G1Q6E3</accession>
<keyword evidence="1" id="KW-0472">Membrane</keyword>
<dbReference type="Gene3D" id="3.40.570.10">
    <property type="entry name" value="Extracellular Endonuclease, subunit A"/>
    <property type="match status" value="1"/>
</dbReference>
<feature type="domain" description="ENPP1-3/EXOG-like endonuclease/phosphodiesterase" evidence="2">
    <location>
        <begin position="1"/>
        <end position="160"/>
    </location>
</feature>
<dbReference type="InterPro" id="IPR020821">
    <property type="entry name" value="ENPP1-3/EXOG-like_nuc-like"/>
</dbReference>
<dbReference type="Proteomes" id="UP000503349">
    <property type="component" value="Chromosome 13"/>
</dbReference>
<dbReference type="GO" id="GO:0003676">
    <property type="term" value="F:nucleic acid binding"/>
    <property type="evidence" value="ECO:0007669"/>
    <property type="project" value="InterPro"/>
</dbReference>
<evidence type="ECO:0000313" key="5">
    <source>
        <dbReference type="Proteomes" id="UP000503349"/>
    </source>
</evidence>